<protein>
    <submittedName>
        <fullName evidence="1">Uncharacterized protein</fullName>
    </submittedName>
</protein>
<sequence length="57" mass="5942">MTAADIFDAYQDRVSANRSPQGPDRDAIAEDLASESGLTKAEVDEIITGYLIGVGAG</sequence>
<dbReference type="Proteomes" id="UP001428774">
    <property type="component" value="Unassembled WGS sequence"/>
</dbReference>
<reference evidence="1 2" key="1">
    <citation type="submission" date="2024-05" db="EMBL/GenBank/DDBJ databases">
        <title>Genome sequence of Ponticoccus litoralis KCCM 90028.</title>
        <authorList>
            <person name="Kim J.M."/>
            <person name="Lee J.K."/>
            <person name="Choi B.J."/>
            <person name="Bayburt H."/>
            <person name="Baek J.H."/>
            <person name="Jeon C.O."/>
        </authorList>
    </citation>
    <scope>NUCLEOTIDE SEQUENCE [LARGE SCALE GENOMIC DNA]</scope>
    <source>
        <strain evidence="1 2">KCCM 90028</strain>
    </source>
</reference>
<accession>A0AAW9SEV9</accession>
<dbReference type="AlphaFoldDB" id="A0AAW9SEV9"/>
<name>A0AAW9SEV9_9RHOB</name>
<dbReference type="RefSeq" id="WP_347165185.1">
    <property type="nucleotide sequence ID" value="NZ_JBDNCH010000002.1"/>
</dbReference>
<evidence type="ECO:0000313" key="1">
    <source>
        <dbReference type="EMBL" id="MEN9060035.1"/>
    </source>
</evidence>
<keyword evidence="2" id="KW-1185">Reference proteome</keyword>
<comment type="caution">
    <text evidence="1">The sequence shown here is derived from an EMBL/GenBank/DDBJ whole genome shotgun (WGS) entry which is preliminary data.</text>
</comment>
<dbReference type="EMBL" id="JBDNCH010000002">
    <property type="protein sequence ID" value="MEN9060035.1"/>
    <property type="molecule type" value="Genomic_DNA"/>
</dbReference>
<evidence type="ECO:0000313" key="2">
    <source>
        <dbReference type="Proteomes" id="UP001428774"/>
    </source>
</evidence>
<organism evidence="1 2">
    <name type="scientific">Ponticoccus litoralis</name>
    <dbReference type="NCBI Taxonomy" id="422297"/>
    <lineage>
        <taxon>Bacteria</taxon>
        <taxon>Pseudomonadati</taxon>
        <taxon>Pseudomonadota</taxon>
        <taxon>Alphaproteobacteria</taxon>
        <taxon>Rhodobacterales</taxon>
        <taxon>Roseobacteraceae</taxon>
        <taxon>Ponticoccus</taxon>
    </lineage>
</organism>
<proteinExistence type="predicted"/>
<gene>
    <name evidence="1" type="ORF">ABFB10_02255</name>
</gene>